<protein>
    <recommendedName>
        <fullName evidence="10">Ionotropic glutamate receptor C-terminal domain-containing protein</fullName>
    </recommendedName>
</protein>
<evidence type="ECO:0000313" key="11">
    <source>
        <dbReference type="EMBL" id="CAG7722603.1"/>
    </source>
</evidence>
<evidence type="ECO:0000313" key="12">
    <source>
        <dbReference type="Proteomes" id="UP000708208"/>
    </source>
</evidence>
<organism evidence="11 12">
    <name type="scientific">Allacma fusca</name>
    <dbReference type="NCBI Taxonomy" id="39272"/>
    <lineage>
        <taxon>Eukaryota</taxon>
        <taxon>Metazoa</taxon>
        <taxon>Ecdysozoa</taxon>
        <taxon>Arthropoda</taxon>
        <taxon>Hexapoda</taxon>
        <taxon>Collembola</taxon>
        <taxon>Symphypleona</taxon>
        <taxon>Sminthuridae</taxon>
        <taxon>Allacma</taxon>
    </lineage>
</organism>
<keyword evidence="3" id="KW-1003">Cell membrane</keyword>
<feature type="transmembrane region" description="Helical" evidence="9">
    <location>
        <begin position="345"/>
        <end position="365"/>
    </location>
</feature>
<reference evidence="11" key="1">
    <citation type="submission" date="2021-06" db="EMBL/GenBank/DDBJ databases">
        <authorList>
            <person name="Hodson N. C."/>
            <person name="Mongue J. A."/>
            <person name="Jaron S. K."/>
        </authorList>
    </citation>
    <scope>NUCLEOTIDE SEQUENCE</scope>
</reference>
<keyword evidence="12" id="KW-1185">Reference proteome</keyword>
<evidence type="ECO:0000256" key="4">
    <source>
        <dbReference type="ARBA" id="ARBA00022692"/>
    </source>
</evidence>
<dbReference type="AlphaFoldDB" id="A0A8J2JRX9"/>
<dbReference type="GO" id="GO:0005886">
    <property type="term" value="C:plasma membrane"/>
    <property type="evidence" value="ECO:0007669"/>
    <property type="project" value="UniProtKB-SubCell"/>
</dbReference>
<dbReference type="PANTHER" id="PTHR42643">
    <property type="entry name" value="IONOTROPIC RECEPTOR 20A-RELATED"/>
    <property type="match status" value="1"/>
</dbReference>
<dbReference type="InterPro" id="IPR052192">
    <property type="entry name" value="Insect_Ionotropic_Sensory_Rcpt"/>
</dbReference>
<evidence type="ECO:0000256" key="7">
    <source>
        <dbReference type="ARBA" id="ARBA00023170"/>
    </source>
</evidence>
<keyword evidence="6 9" id="KW-0472">Membrane</keyword>
<evidence type="ECO:0000259" key="10">
    <source>
        <dbReference type="Pfam" id="PF00060"/>
    </source>
</evidence>
<evidence type="ECO:0000256" key="8">
    <source>
        <dbReference type="ARBA" id="ARBA00023180"/>
    </source>
</evidence>
<comment type="similarity">
    <text evidence="2">Belongs to the glutamate-gated ion channel (TC 1.A.10.1) family.</text>
</comment>
<dbReference type="GO" id="GO:0015276">
    <property type="term" value="F:ligand-gated monoatomic ion channel activity"/>
    <property type="evidence" value="ECO:0007669"/>
    <property type="project" value="InterPro"/>
</dbReference>
<comment type="subcellular location">
    <subcellularLocation>
        <location evidence="1">Cell membrane</location>
        <topology evidence="1">Multi-pass membrane protein</topology>
    </subcellularLocation>
</comment>
<comment type="caution">
    <text evidence="11">The sequence shown here is derived from an EMBL/GenBank/DDBJ whole genome shotgun (WGS) entry which is preliminary data.</text>
</comment>
<sequence>MCTLKIEANYGSGFLGNPENGPPRGMAQQIRNDEADISISSSEMFPERQQYLTFLIPTYESRLYAFVRKQSNNALRNIFLKPFDNKIWTALLLMLALLGMSLVFLTWVRRSWSDETHENDEDISEEAFLWAMGTLCQQGWHISPSSTSMRMIILAGQITGVVCYIAFGAALVSILSADETLFASSDDLARYGYTIYSDRGTYRSTYVHKSIENRPANEVLPEDKTIPVKKAFTQLDKPNSAFLGLQDTVYPIIKAMMLDTSNIREYEIDDKICSKYSHVPVNWAPVQCGMFIKKNSPLQPFLNQKIILMMETGLRRRYFGYYYRLSVVHCSQSQSSVDSMEFRDVWTSFLLLAIGCIPSFLLFGYERLRFCVGNELLQQ</sequence>
<feature type="domain" description="Ionotropic glutamate receptor C-terminal" evidence="10">
    <location>
        <begin position="85"/>
        <end position="356"/>
    </location>
</feature>
<name>A0A8J2JRX9_9HEXA</name>
<proteinExistence type="inferred from homology"/>
<gene>
    <name evidence="11" type="ORF">AFUS01_LOCUS11732</name>
</gene>
<keyword evidence="5 9" id="KW-1133">Transmembrane helix</keyword>
<evidence type="ECO:0000256" key="5">
    <source>
        <dbReference type="ARBA" id="ARBA00022989"/>
    </source>
</evidence>
<dbReference type="Proteomes" id="UP000708208">
    <property type="component" value="Unassembled WGS sequence"/>
</dbReference>
<keyword evidence="7" id="KW-0675">Receptor</keyword>
<evidence type="ECO:0000256" key="3">
    <source>
        <dbReference type="ARBA" id="ARBA00022475"/>
    </source>
</evidence>
<dbReference type="PANTHER" id="PTHR42643:SF24">
    <property type="entry name" value="IONOTROPIC RECEPTOR 60A"/>
    <property type="match status" value="1"/>
</dbReference>
<feature type="transmembrane region" description="Helical" evidence="9">
    <location>
        <begin position="152"/>
        <end position="175"/>
    </location>
</feature>
<evidence type="ECO:0000256" key="1">
    <source>
        <dbReference type="ARBA" id="ARBA00004651"/>
    </source>
</evidence>
<evidence type="ECO:0000256" key="6">
    <source>
        <dbReference type="ARBA" id="ARBA00023136"/>
    </source>
</evidence>
<keyword evidence="8" id="KW-0325">Glycoprotein</keyword>
<dbReference type="Pfam" id="PF00060">
    <property type="entry name" value="Lig_chan"/>
    <property type="match status" value="1"/>
</dbReference>
<evidence type="ECO:0000256" key="2">
    <source>
        <dbReference type="ARBA" id="ARBA00008685"/>
    </source>
</evidence>
<dbReference type="InterPro" id="IPR001320">
    <property type="entry name" value="Iontro_rcpt_C"/>
</dbReference>
<feature type="transmembrane region" description="Helical" evidence="9">
    <location>
        <begin position="87"/>
        <end position="108"/>
    </location>
</feature>
<evidence type="ECO:0000256" key="9">
    <source>
        <dbReference type="SAM" id="Phobius"/>
    </source>
</evidence>
<dbReference type="OrthoDB" id="9997229at2759"/>
<keyword evidence="4 9" id="KW-0812">Transmembrane</keyword>
<dbReference type="EMBL" id="CAJVCH010090797">
    <property type="protein sequence ID" value="CAG7722603.1"/>
    <property type="molecule type" value="Genomic_DNA"/>
</dbReference>
<dbReference type="GO" id="GO:0050906">
    <property type="term" value="P:detection of stimulus involved in sensory perception"/>
    <property type="evidence" value="ECO:0007669"/>
    <property type="project" value="UniProtKB-ARBA"/>
</dbReference>
<accession>A0A8J2JRX9</accession>